<sequence length="811" mass="91172">MYRTYLKPALPHLCAIIVFIAISVAYFSPEIFENKTILGHDSRQGTGQEITEYGAQTGKTIRWTNSMFSGMPTYQIAPSYESSSFINNISRIYSLFLPAPVSYVFILMLGFYILLCVLGARSSIAILGAIGYAFSSYFFIIIMAGHIWKVLALAYIPPTIAGMILAYRGKYLSGGLVMALFLTFQIKSNHVQMTYYSCFIMGAYALWVLVESIRMHKLSDFFKATGVCVAALLLAVSVNLSNLYHTWEYSKESMRGKSELKADTGNQTSNGLDRDYMTQWSYGIGETWSLLIPDVKGGGTAAIGKEAQNAPAQYRQIIAQQNRYWGDQPFTSGPVYAGAFFMTLFVLSFFLLPGRLKWYLLGATLITVFLSWGKNMMWFTDLFADYFPMYSKFRSVSSILVVAELVIPLMAALAVVEMVKNPDILKQKRKALYISFGLTGGIALLFAIAPGLFFNFLSEQESQYFLPQAAQNNQVAAIIGALENVRMGIFRSDVWRSVFIIAIGGLLTFLFARKKLNANFFVTGLIVLCLVDMWTVDKRYLNSEHFIRKQDTKDFASFFPKSPADRVILQDNDPYYRVYNLTTNTFSDGATSFYHKAIGGYHAAKLGRYQELIEHQISKGNEQVLNMLNAKYYIVPGENRQPQAHLNPDALGNGWFVEEIKWVNNANEEMSALDHFDPSKTAVIDKRFSSIFDTQNITADSTASVKLTSYNPEELRYAVSSQKGGVVVFSEIYYPHGWKATVDGIETPIARTDYVLRAIYVPAGNHEVIMSFEPTSIQVTETIAWCGFGIFALVILWSLFIAYRKKKTSSK</sequence>
<feature type="transmembrane region" description="Helical" evidence="1">
    <location>
        <begin position="92"/>
        <end position="117"/>
    </location>
</feature>
<dbReference type="PANTHER" id="PTHR38454:SF1">
    <property type="entry name" value="INTEGRAL MEMBRANE PROTEIN"/>
    <property type="match status" value="1"/>
</dbReference>
<feature type="transmembrane region" description="Helical" evidence="1">
    <location>
        <begin position="124"/>
        <end position="144"/>
    </location>
</feature>
<reference evidence="2" key="1">
    <citation type="submission" date="2020-10" db="EMBL/GenBank/DDBJ databases">
        <authorList>
            <person name="Gilroy R."/>
        </authorList>
    </citation>
    <scope>NUCLEOTIDE SEQUENCE</scope>
    <source>
        <strain evidence="2">21143</strain>
    </source>
</reference>
<evidence type="ECO:0000313" key="2">
    <source>
        <dbReference type="EMBL" id="HIT39041.1"/>
    </source>
</evidence>
<feature type="transmembrane region" description="Helical" evidence="1">
    <location>
        <begin position="494"/>
        <end position="512"/>
    </location>
</feature>
<name>A0A9D1KDB5_9BACT</name>
<evidence type="ECO:0000313" key="3">
    <source>
        <dbReference type="Proteomes" id="UP000886722"/>
    </source>
</evidence>
<comment type="caution">
    <text evidence="2">The sequence shown here is derived from an EMBL/GenBank/DDBJ whole genome shotgun (WGS) entry which is preliminary data.</text>
</comment>
<feature type="transmembrane region" description="Helical" evidence="1">
    <location>
        <begin position="171"/>
        <end position="187"/>
    </location>
</feature>
<evidence type="ECO:0000256" key="1">
    <source>
        <dbReference type="SAM" id="Phobius"/>
    </source>
</evidence>
<feature type="transmembrane region" description="Helical" evidence="1">
    <location>
        <begin position="431"/>
        <end position="457"/>
    </location>
</feature>
<dbReference type="InterPro" id="IPR018580">
    <property type="entry name" value="Uncharacterised_YfhO"/>
</dbReference>
<feature type="transmembrane region" description="Helical" evidence="1">
    <location>
        <begin position="193"/>
        <end position="210"/>
    </location>
</feature>
<feature type="transmembrane region" description="Helical" evidence="1">
    <location>
        <begin position="782"/>
        <end position="803"/>
    </location>
</feature>
<dbReference type="AlphaFoldDB" id="A0A9D1KDB5"/>
<protein>
    <submittedName>
        <fullName evidence="2">YfhO family protein</fullName>
    </submittedName>
</protein>
<accession>A0A9D1KDB5</accession>
<feature type="transmembrane region" description="Helical" evidence="1">
    <location>
        <begin position="9"/>
        <end position="28"/>
    </location>
</feature>
<organism evidence="2 3">
    <name type="scientific">Candidatus Caccoplasma intestinavium</name>
    <dbReference type="NCBI Taxonomy" id="2840716"/>
    <lineage>
        <taxon>Bacteria</taxon>
        <taxon>Pseudomonadati</taxon>
        <taxon>Bacteroidota</taxon>
        <taxon>Bacteroidia</taxon>
        <taxon>Bacteroidales</taxon>
        <taxon>Bacteroidaceae</taxon>
        <taxon>Bacteroidaceae incertae sedis</taxon>
        <taxon>Candidatus Caccoplasma</taxon>
    </lineage>
</organism>
<keyword evidence="1" id="KW-0472">Membrane</keyword>
<dbReference type="PANTHER" id="PTHR38454">
    <property type="entry name" value="INTEGRAL MEMBRANE PROTEIN-RELATED"/>
    <property type="match status" value="1"/>
</dbReference>
<feature type="transmembrane region" description="Helical" evidence="1">
    <location>
        <begin position="399"/>
        <end position="419"/>
    </location>
</feature>
<feature type="transmembrane region" description="Helical" evidence="1">
    <location>
        <begin position="519"/>
        <end position="536"/>
    </location>
</feature>
<feature type="transmembrane region" description="Helical" evidence="1">
    <location>
        <begin position="222"/>
        <end position="244"/>
    </location>
</feature>
<keyword evidence="1" id="KW-0812">Transmembrane</keyword>
<gene>
    <name evidence="2" type="ORF">IAD06_03240</name>
</gene>
<dbReference type="EMBL" id="DVKT01000023">
    <property type="protein sequence ID" value="HIT39041.1"/>
    <property type="molecule type" value="Genomic_DNA"/>
</dbReference>
<feature type="transmembrane region" description="Helical" evidence="1">
    <location>
        <begin position="359"/>
        <end position="379"/>
    </location>
</feature>
<dbReference type="Pfam" id="PF09586">
    <property type="entry name" value="YfhO"/>
    <property type="match status" value="1"/>
</dbReference>
<feature type="transmembrane region" description="Helical" evidence="1">
    <location>
        <begin position="333"/>
        <end position="352"/>
    </location>
</feature>
<reference evidence="2" key="2">
    <citation type="journal article" date="2021" name="PeerJ">
        <title>Extensive microbial diversity within the chicken gut microbiome revealed by metagenomics and culture.</title>
        <authorList>
            <person name="Gilroy R."/>
            <person name="Ravi A."/>
            <person name="Getino M."/>
            <person name="Pursley I."/>
            <person name="Horton D.L."/>
            <person name="Alikhan N.F."/>
            <person name="Baker D."/>
            <person name="Gharbi K."/>
            <person name="Hall N."/>
            <person name="Watson M."/>
            <person name="Adriaenssens E.M."/>
            <person name="Foster-Nyarko E."/>
            <person name="Jarju S."/>
            <person name="Secka A."/>
            <person name="Antonio M."/>
            <person name="Oren A."/>
            <person name="Chaudhuri R.R."/>
            <person name="La Ragione R."/>
            <person name="Hildebrand F."/>
            <person name="Pallen M.J."/>
        </authorList>
    </citation>
    <scope>NUCLEOTIDE SEQUENCE</scope>
    <source>
        <strain evidence="2">21143</strain>
    </source>
</reference>
<keyword evidence="1" id="KW-1133">Transmembrane helix</keyword>
<proteinExistence type="predicted"/>
<dbReference type="Proteomes" id="UP000886722">
    <property type="component" value="Unassembled WGS sequence"/>
</dbReference>